<reference evidence="3" key="3">
    <citation type="submission" date="2016-03" db="EMBL/GenBank/DDBJ databases">
        <authorList>
            <person name="Loux V."/>
        </authorList>
    </citation>
    <scope>NUCLEOTIDE SEQUENCE</scope>
    <source>
        <strain evidence="3">C1</strain>
    </source>
</reference>
<dbReference type="SUPFAM" id="SSF54913">
    <property type="entry name" value="GlnB-like"/>
    <property type="match status" value="1"/>
</dbReference>
<dbReference type="Pfam" id="PF03091">
    <property type="entry name" value="CutA1"/>
    <property type="match status" value="1"/>
</dbReference>
<reference evidence="5" key="2">
    <citation type="submission" date="2016-03" db="EMBL/GenBank/DDBJ databases">
        <authorList>
            <person name="Loux Valentin"/>
        </authorList>
    </citation>
    <scope>NUCLEOTIDE SEQUENCE [LARGE SCALE GENOMIC DNA]</scope>
    <source>
        <strain evidence="5">C1</strain>
    </source>
</reference>
<dbReference type="RefSeq" id="WP_045889604.1">
    <property type="nucleotide sequence ID" value="NZ_CCXQ01000058.1"/>
</dbReference>
<name>A0A098EH99_ANAPH</name>
<gene>
    <name evidence="2" type="primary">cutA</name>
    <name evidence="3" type="ORF">ANAPC1_01075</name>
    <name evidence="2" type="ORF">ANAPHAGO_00156</name>
</gene>
<dbReference type="GO" id="GO:0005507">
    <property type="term" value="F:copper ion binding"/>
    <property type="evidence" value="ECO:0007669"/>
    <property type="project" value="TreeGrafter"/>
</dbReference>
<dbReference type="EMBL" id="CCXQ01000058">
    <property type="protein sequence ID" value="CEG20686.1"/>
    <property type="molecule type" value="Genomic_DNA"/>
</dbReference>
<dbReference type="Proteomes" id="UP000078419">
    <property type="component" value="Unassembled WGS sequence"/>
</dbReference>
<evidence type="ECO:0000313" key="4">
    <source>
        <dbReference type="Proteomes" id="UP000055047"/>
    </source>
</evidence>
<dbReference type="GO" id="GO:0010038">
    <property type="term" value="P:response to metal ion"/>
    <property type="evidence" value="ECO:0007669"/>
    <property type="project" value="InterPro"/>
</dbReference>
<evidence type="ECO:0000256" key="1">
    <source>
        <dbReference type="ARBA" id="ARBA00010169"/>
    </source>
</evidence>
<dbReference type="PANTHER" id="PTHR23419">
    <property type="entry name" value="DIVALENT CATION TOLERANCE CUTA-RELATED"/>
    <property type="match status" value="1"/>
</dbReference>
<dbReference type="InterPro" id="IPR011322">
    <property type="entry name" value="N-reg_PII-like_a/b"/>
</dbReference>
<dbReference type="PANTHER" id="PTHR23419:SF8">
    <property type="entry name" value="FI09726P"/>
    <property type="match status" value="1"/>
</dbReference>
<evidence type="ECO:0000313" key="5">
    <source>
        <dbReference type="Proteomes" id="UP000078419"/>
    </source>
</evidence>
<dbReference type="EMBL" id="FLLR01000056">
    <property type="protein sequence ID" value="SBO14712.1"/>
    <property type="molecule type" value="Genomic_DNA"/>
</dbReference>
<accession>A0A098EH99</accession>
<protein>
    <submittedName>
        <fullName evidence="3">Divalent-cation tolerance protein CutA</fullName>
    </submittedName>
    <submittedName>
        <fullName evidence="2">Periplasmic divalent cation tolerance protein CutA</fullName>
    </submittedName>
</protein>
<proteinExistence type="inferred from homology"/>
<organism evidence="2 4">
    <name type="scientific">Anaplasma phagocytophilum</name>
    <name type="common">Ehrlichia phagocytophila</name>
    <dbReference type="NCBI Taxonomy" id="948"/>
    <lineage>
        <taxon>Bacteria</taxon>
        <taxon>Pseudomonadati</taxon>
        <taxon>Pseudomonadota</taxon>
        <taxon>Alphaproteobacteria</taxon>
        <taxon>Rickettsiales</taxon>
        <taxon>Anaplasmataceae</taxon>
        <taxon>Anaplasma</taxon>
        <taxon>phagocytophilum group</taxon>
    </lineage>
</organism>
<dbReference type="Gene3D" id="3.30.70.120">
    <property type="match status" value="1"/>
</dbReference>
<dbReference type="AlphaFoldDB" id="A0A098EH99"/>
<comment type="similarity">
    <text evidence="1">Belongs to the CutA family.</text>
</comment>
<sequence>MSSTLLLIYTTMPDHDSARNMSELLLREKLISCSNIINGITSMYIWNGDINTSTECIVIMKTTAGLYEDIAKKIKELHPYNTPAIFSIPTHNCDPEFLKWVNSSTDRDIDC</sequence>
<dbReference type="InterPro" id="IPR015867">
    <property type="entry name" value="N-reg_PII/ATP_PRibTrfase_C"/>
</dbReference>
<reference evidence="2 4" key="1">
    <citation type="submission" date="2014-09" db="EMBL/GenBank/DDBJ databases">
        <authorList>
            <person name="Loux Valentin"/>
            <person name="Dugat Thibaut"/>
        </authorList>
    </citation>
    <scope>NUCLEOTIDE SEQUENCE [LARGE SCALE GENOMIC DNA]</scope>
    <source>
        <strain evidence="2 4">BOV-10_179</strain>
    </source>
</reference>
<dbReference type="InterPro" id="IPR004323">
    <property type="entry name" value="Ion_tolerance_CutA"/>
</dbReference>
<dbReference type="Proteomes" id="UP000055047">
    <property type="component" value="Unassembled WGS sequence"/>
</dbReference>
<evidence type="ECO:0000313" key="2">
    <source>
        <dbReference type="EMBL" id="CEG20686.1"/>
    </source>
</evidence>
<evidence type="ECO:0000313" key="3">
    <source>
        <dbReference type="EMBL" id="SBO14712.1"/>
    </source>
</evidence>